<evidence type="ECO:0000313" key="2">
    <source>
        <dbReference type="EMBL" id="WIV59417.1"/>
    </source>
</evidence>
<proteinExistence type="predicted"/>
<dbReference type="EMBL" id="CP127173">
    <property type="protein sequence ID" value="WIV59417.1"/>
    <property type="molecule type" value="Genomic_DNA"/>
</dbReference>
<reference evidence="2 3" key="1">
    <citation type="submission" date="2023-06" db="EMBL/GenBank/DDBJ databases">
        <authorList>
            <person name="Oyuntsetseg B."/>
            <person name="Kim S.B."/>
        </authorList>
    </citation>
    <scope>NUCLEOTIDE SEQUENCE [LARGE SCALE GENOMIC DNA]</scope>
    <source>
        <strain evidence="2 3">2-2</strain>
    </source>
</reference>
<evidence type="ECO:0000313" key="3">
    <source>
        <dbReference type="Proteomes" id="UP001227101"/>
    </source>
</evidence>
<protein>
    <submittedName>
        <fullName evidence="2">Uncharacterized protein</fullName>
    </submittedName>
</protein>
<organism evidence="2 3">
    <name type="scientific">Amycolatopsis nalaikhensis</name>
    <dbReference type="NCBI Taxonomy" id="715472"/>
    <lineage>
        <taxon>Bacteria</taxon>
        <taxon>Bacillati</taxon>
        <taxon>Actinomycetota</taxon>
        <taxon>Actinomycetes</taxon>
        <taxon>Pseudonocardiales</taxon>
        <taxon>Pseudonocardiaceae</taxon>
        <taxon>Amycolatopsis</taxon>
    </lineage>
</organism>
<dbReference type="Proteomes" id="UP001227101">
    <property type="component" value="Chromosome"/>
</dbReference>
<gene>
    <name evidence="2" type="ORF">QP939_12735</name>
</gene>
<feature type="region of interest" description="Disordered" evidence="1">
    <location>
        <begin position="54"/>
        <end position="78"/>
    </location>
</feature>
<name>A0ABY8XUX0_9PSEU</name>
<dbReference type="RefSeq" id="WP_285456961.1">
    <property type="nucleotide sequence ID" value="NZ_CP127173.1"/>
</dbReference>
<keyword evidence="3" id="KW-1185">Reference proteome</keyword>
<sequence>MDDEELVVNPLDDGSTPAIPQNVVDAFAHGVAARGPPGDGDRFVRGEQDFPVFGPTVGSGGLEGRDVPNASGERRAAA</sequence>
<accession>A0ABY8XUX0</accession>
<evidence type="ECO:0000256" key="1">
    <source>
        <dbReference type="SAM" id="MobiDB-lite"/>
    </source>
</evidence>